<accession>A0A9P7QYI5</accession>
<dbReference type="AlphaFoldDB" id="A0A9P7QYI5"/>
<organism evidence="2 3">
    <name type="scientific">Colletotrichum scovillei</name>
    <dbReference type="NCBI Taxonomy" id="1209932"/>
    <lineage>
        <taxon>Eukaryota</taxon>
        <taxon>Fungi</taxon>
        <taxon>Dikarya</taxon>
        <taxon>Ascomycota</taxon>
        <taxon>Pezizomycotina</taxon>
        <taxon>Sordariomycetes</taxon>
        <taxon>Hypocreomycetidae</taxon>
        <taxon>Glomerellales</taxon>
        <taxon>Glomerellaceae</taxon>
        <taxon>Colletotrichum</taxon>
        <taxon>Colletotrichum acutatum species complex</taxon>
    </lineage>
</organism>
<evidence type="ECO:0000313" key="2">
    <source>
        <dbReference type="EMBL" id="KAG7044557.1"/>
    </source>
</evidence>
<reference evidence="2" key="1">
    <citation type="submission" date="2021-05" db="EMBL/GenBank/DDBJ databases">
        <title>Comparative genomics of three Colletotrichum scovillei strains and genetic complementation revealed genes involved fungal growth and virulence on chili pepper.</title>
        <authorList>
            <person name="Hsieh D.-K."/>
            <person name="Chuang S.-C."/>
            <person name="Chen C.-Y."/>
            <person name="Chao Y.-T."/>
            <person name="Lu M.-Y.J."/>
            <person name="Lee M.-H."/>
            <person name="Shih M.-C."/>
        </authorList>
    </citation>
    <scope>NUCLEOTIDE SEQUENCE</scope>
    <source>
        <strain evidence="2">Coll-153</strain>
    </source>
</reference>
<evidence type="ECO:0000256" key="1">
    <source>
        <dbReference type="SAM" id="MobiDB-lite"/>
    </source>
</evidence>
<proteinExistence type="predicted"/>
<gene>
    <name evidence="2" type="ORF">JMJ77_004019</name>
</gene>
<sequence>MSCSPAAGPLPGATASMTGRNF</sequence>
<protein>
    <submittedName>
        <fullName evidence="2">Uncharacterized protein</fullName>
    </submittedName>
</protein>
<evidence type="ECO:0000313" key="3">
    <source>
        <dbReference type="Proteomes" id="UP000699042"/>
    </source>
</evidence>
<name>A0A9P7QYI5_9PEZI</name>
<dbReference type="Proteomes" id="UP000699042">
    <property type="component" value="Unassembled WGS sequence"/>
</dbReference>
<keyword evidence="3" id="KW-1185">Reference proteome</keyword>
<comment type="caution">
    <text evidence="2">The sequence shown here is derived from an EMBL/GenBank/DDBJ whole genome shotgun (WGS) entry which is preliminary data.</text>
</comment>
<feature type="region of interest" description="Disordered" evidence="1">
    <location>
        <begin position="1"/>
        <end position="22"/>
    </location>
</feature>
<dbReference type="EMBL" id="JAESDN010000010">
    <property type="protein sequence ID" value="KAG7044557.1"/>
    <property type="molecule type" value="Genomic_DNA"/>
</dbReference>